<evidence type="ECO:0000313" key="3">
    <source>
        <dbReference type="Proteomes" id="UP001597502"/>
    </source>
</evidence>
<dbReference type="InterPro" id="IPR025870">
    <property type="entry name" value="Glyoxalase-like_dom"/>
</dbReference>
<keyword evidence="3" id="KW-1185">Reference proteome</keyword>
<proteinExistence type="predicted"/>
<evidence type="ECO:0000259" key="1">
    <source>
        <dbReference type="Pfam" id="PF13468"/>
    </source>
</evidence>
<dbReference type="Pfam" id="PF13468">
    <property type="entry name" value="Glyoxalase_3"/>
    <property type="match status" value="1"/>
</dbReference>
<dbReference type="PANTHER" id="PTHR40265">
    <property type="entry name" value="BLL2707 PROTEIN"/>
    <property type="match status" value="1"/>
</dbReference>
<dbReference type="Gene3D" id="3.10.180.10">
    <property type="entry name" value="2,3-Dihydroxybiphenyl 1,2-Dioxygenase, domain 1"/>
    <property type="match status" value="1"/>
</dbReference>
<comment type="caution">
    <text evidence="2">The sequence shown here is derived from an EMBL/GenBank/DDBJ whole genome shotgun (WGS) entry which is preliminary data.</text>
</comment>
<accession>A0ABW5V6C6</accession>
<protein>
    <submittedName>
        <fullName evidence="2">VOC family protein</fullName>
    </submittedName>
</protein>
<sequence>MLALDHIIIAASSPEQAAHNFSERHRIKVAQGGQHANWGTYNYLAYFENDCYIEWIGITDWTVAKESDNPLIQLLVRKLSNGVEGPVQYALRTERMDDCIENLKTLDTPYTGPFPGSRKRPDGRLLEWRMLFPASAEDVLPFLIEWGEVKNKPSDSSLINNREIHSLTANISDSATFASF</sequence>
<reference evidence="3" key="1">
    <citation type="journal article" date="2019" name="Int. J. Syst. Evol. Microbiol.">
        <title>The Global Catalogue of Microorganisms (GCM) 10K type strain sequencing project: providing services to taxonomists for standard genome sequencing and annotation.</title>
        <authorList>
            <consortium name="The Broad Institute Genomics Platform"/>
            <consortium name="The Broad Institute Genome Sequencing Center for Infectious Disease"/>
            <person name="Wu L."/>
            <person name="Ma J."/>
        </authorList>
    </citation>
    <scope>NUCLEOTIDE SEQUENCE [LARGE SCALE GENOMIC DNA]</scope>
    <source>
        <strain evidence="3">TISTR 1535</strain>
    </source>
</reference>
<organism evidence="2 3">
    <name type="scientific">Lentibacillus juripiscarius</name>
    <dbReference type="NCBI Taxonomy" id="257446"/>
    <lineage>
        <taxon>Bacteria</taxon>
        <taxon>Bacillati</taxon>
        <taxon>Bacillota</taxon>
        <taxon>Bacilli</taxon>
        <taxon>Bacillales</taxon>
        <taxon>Bacillaceae</taxon>
        <taxon>Lentibacillus</taxon>
    </lineage>
</organism>
<dbReference type="RefSeq" id="WP_382391271.1">
    <property type="nucleotide sequence ID" value="NZ_JBHUNA010000005.1"/>
</dbReference>
<dbReference type="EMBL" id="JBHUNA010000005">
    <property type="protein sequence ID" value="MFD2760114.1"/>
    <property type="molecule type" value="Genomic_DNA"/>
</dbReference>
<dbReference type="InterPro" id="IPR029068">
    <property type="entry name" value="Glyas_Bleomycin-R_OHBP_Dase"/>
</dbReference>
<feature type="domain" description="Glyoxalase-like" evidence="1">
    <location>
        <begin position="4"/>
        <end position="169"/>
    </location>
</feature>
<dbReference type="Proteomes" id="UP001597502">
    <property type="component" value="Unassembled WGS sequence"/>
</dbReference>
<name>A0ABW5V6C6_9BACI</name>
<evidence type="ECO:0000313" key="2">
    <source>
        <dbReference type="EMBL" id="MFD2760114.1"/>
    </source>
</evidence>
<gene>
    <name evidence="2" type="ORF">ACFSUO_03825</name>
</gene>
<dbReference type="PANTHER" id="PTHR40265:SF1">
    <property type="entry name" value="GLYOXALASE-LIKE DOMAIN-CONTAINING PROTEIN"/>
    <property type="match status" value="1"/>
</dbReference>